<protein>
    <recommendedName>
        <fullName evidence="3 10">4-diphosphocytidyl-2-C-methyl-D-erythritol kinase</fullName>
        <shortName evidence="10">CMK</shortName>
        <ecNumber evidence="2 10">2.7.1.148</ecNumber>
    </recommendedName>
    <alternativeName>
        <fullName evidence="9 10">4-(cytidine-5'-diphospho)-2-C-methyl-D-erythritol kinase</fullName>
    </alternativeName>
</protein>
<dbReference type="InterPro" id="IPR013750">
    <property type="entry name" value="GHMP_kinase_C_dom"/>
</dbReference>
<evidence type="ECO:0000256" key="10">
    <source>
        <dbReference type="HAMAP-Rule" id="MF_00061"/>
    </source>
</evidence>
<feature type="active site" evidence="10">
    <location>
        <position position="137"/>
    </location>
</feature>
<dbReference type="PANTHER" id="PTHR43527:SF2">
    <property type="entry name" value="4-DIPHOSPHOCYTIDYL-2-C-METHYL-D-ERYTHRITOL KINASE, CHLOROPLASTIC"/>
    <property type="match status" value="1"/>
</dbReference>
<dbReference type="Proteomes" id="UP001342418">
    <property type="component" value="Chromosome"/>
</dbReference>
<evidence type="ECO:0000259" key="12">
    <source>
        <dbReference type="Pfam" id="PF08544"/>
    </source>
</evidence>
<evidence type="ECO:0000256" key="1">
    <source>
        <dbReference type="ARBA" id="ARBA00009684"/>
    </source>
</evidence>
<organism evidence="13 14">
    <name type="scientific">Nitratireductor thuwali</name>
    <dbReference type="NCBI Taxonomy" id="2267699"/>
    <lineage>
        <taxon>Bacteria</taxon>
        <taxon>Pseudomonadati</taxon>
        <taxon>Pseudomonadota</taxon>
        <taxon>Alphaproteobacteria</taxon>
        <taxon>Hyphomicrobiales</taxon>
        <taxon>Phyllobacteriaceae</taxon>
        <taxon>Nitratireductor</taxon>
    </lineage>
</organism>
<sequence length="292" mass="30976">MQCRAPAKVNLALHVTGRRADGYHLLESLVVFTEFCDLLEADAAEQDSLSITGPQAARVPISGENLVVKARDLMRERFGAAAGKPVALHLDKQLPVAAGIGGGSANAAAALDLLCRFWEIDPDRQELNEIALALGADVPMCLAGQPLVARGIGEILEPVQALPRLAMLLVNPNLPLPTPQVFSALARRDNAPLPELVFRDGPGDLAAWLEATRNDLERPARELLPQINTVLDAIDGHGASVARMSGSGATCFGLFDHIEAAREAGEAIAAVHPEWFVRATATLAEKEAMADA</sequence>
<evidence type="ECO:0000256" key="7">
    <source>
        <dbReference type="ARBA" id="ARBA00022840"/>
    </source>
</evidence>
<feature type="binding site" evidence="10">
    <location>
        <begin position="95"/>
        <end position="105"/>
    </location>
    <ligand>
        <name>ATP</name>
        <dbReference type="ChEBI" id="CHEBI:30616"/>
    </ligand>
</feature>
<evidence type="ECO:0000256" key="2">
    <source>
        <dbReference type="ARBA" id="ARBA00012052"/>
    </source>
</evidence>
<feature type="domain" description="GHMP kinase C-terminal" evidence="12">
    <location>
        <begin position="204"/>
        <end position="270"/>
    </location>
</feature>
<dbReference type="SUPFAM" id="SSF55060">
    <property type="entry name" value="GHMP Kinase, C-terminal domain"/>
    <property type="match status" value="1"/>
</dbReference>
<dbReference type="NCBIfam" id="NF011202">
    <property type="entry name" value="PRK14608.1"/>
    <property type="match status" value="1"/>
</dbReference>
<dbReference type="InterPro" id="IPR014721">
    <property type="entry name" value="Ribsml_uS5_D2-typ_fold_subgr"/>
</dbReference>
<dbReference type="EC" id="2.7.1.148" evidence="2 10"/>
<accession>A0ABY5MQ33</accession>
<dbReference type="NCBIfam" id="TIGR00154">
    <property type="entry name" value="ispE"/>
    <property type="match status" value="1"/>
</dbReference>
<dbReference type="GO" id="GO:0050515">
    <property type="term" value="F:4-(cytidine 5'-diphospho)-2-C-methyl-D-erythritol kinase activity"/>
    <property type="evidence" value="ECO:0007669"/>
    <property type="project" value="UniProtKB-EC"/>
</dbReference>
<evidence type="ECO:0000256" key="8">
    <source>
        <dbReference type="ARBA" id="ARBA00023229"/>
    </source>
</evidence>
<keyword evidence="7 10" id="KW-0067">ATP-binding</keyword>
<dbReference type="InterPro" id="IPR006204">
    <property type="entry name" value="GHMP_kinase_N_dom"/>
</dbReference>
<keyword evidence="6 10" id="KW-0418">Kinase</keyword>
<dbReference type="PANTHER" id="PTHR43527">
    <property type="entry name" value="4-DIPHOSPHOCYTIDYL-2-C-METHYL-D-ERYTHRITOL KINASE, CHLOROPLASTIC"/>
    <property type="match status" value="1"/>
</dbReference>
<evidence type="ECO:0000256" key="9">
    <source>
        <dbReference type="ARBA" id="ARBA00032554"/>
    </source>
</evidence>
<evidence type="ECO:0000256" key="5">
    <source>
        <dbReference type="ARBA" id="ARBA00022741"/>
    </source>
</evidence>
<dbReference type="InterPro" id="IPR036554">
    <property type="entry name" value="GHMP_kinase_C_sf"/>
</dbReference>
<comment type="pathway">
    <text evidence="10">Isoprenoid biosynthesis; isopentenyl diphosphate biosynthesis via DXP pathway; isopentenyl diphosphate from 1-deoxy-D-xylulose 5-phosphate: step 3/6.</text>
</comment>
<dbReference type="PIRSF" id="PIRSF010376">
    <property type="entry name" value="IspE"/>
    <property type="match status" value="1"/>
</dbReference>
<dbReference type="Gene3D" id="3.30.230.10">
    <property type="match status" value="1"/>
</dbReference>
<keyword evidence="8 10" id="KW-0414">Isoprene biosynthesis</keyword>
<evidence type="ECO:0000259" key="11">
    <source>
        <dbReference type="Pfam" id="PF00288"/>
    </source>
</evidence>
<evidence type="ECO:0000256" key="4">
    <source>
        <dbReference type="ARBA" id="ARBA00022679"/>
    </source>
</evidence>
<evidence type="ECO:0000313" key="13">
    <source>
        <dbReference type="EMBL" id="UUP18733.1"/>
    </source>
</evidence>
<comment type="catalytic activity">
    <reaction evidence="10">
        <text>4-CDP-2-C-methyl-D-erythritol + ATP = 4-CDP-2-C-methyl-D-erythritol 2-phosphate + ADP + H(+)</text>
        <dbReference type="Rhea" id="RHEA:18437"/>
        <dbReference type="ChEBI" id="CHEBI:15378"/>
        <dbReference type="ChEBI" id="CHEBI:30616"/>
        <dbReference type="ChEBI" id="CHEBI:57823"/>
        <dbReference type="ChEBI" id="CHEBI:57919"/>
        <dbReference type="ChEBI" id="CHEBI:456216"/>
        <dbReference type="EC" id="2.7.1.148"/>
    </reaction>
</comment>
<keyword evidence="14" id="KW-1185">Reference proteome</keyword>
<evidence type="ECO:0000256" key="3">
    <source>
        <dbReference type="ARBA" id="ARBA00017473"/>
    </source>
</evidence>
<comment type="similarity">
    <text evidence="1 10">Belongs to the GHMP kinase family. IspE subfamily.</text>
</comment>
<name>A0ABY5MQ33_9HYPH</name>
<dbReference type="HAMAP" id="MF_00061">
    <property type="entry name" value="IspE"/>
    <property type="match status" value="1"/>
</dbReference>
<feature type="domain" description="GHMP kinase N-terminal" evidence="11">
    <location>
        <begin position="65"/>
        <end position="144"/>
    </location>
</feature>
<dbReference type="EMBL" id="CP030941">
    <property type="protein sequence ID" value="UUP18733.1"/>
    <property type="molecule type" value="Genomic_DNA"/>
</dbReference>
<keyword evidence="5 10" id="KW-0547">Nucleotide-binding</keyword>
<dbReference type="InterPro" id="IPR020568">
    <property type="entry name" value="Ribosomal_Su5_D2-typ_SF"/>
</dbReference>
<proteinExistence type="inferred from homology"/>
<reference evidence="13 14" key="1">
    <citation type="submission" date="2018-07" db="EMBL/GenBank/DDBJ databases">
        <title>Genome sequence of Nitratireductor thuwali#1536.</title>
        <authorList>
            <person name="Michoud G."/>
            <person name="Merlino G."/>
            <person name="Sefrji F.O."/>
            <person name="Daffonchio D."/>
        </authorList>
    </citation>
    <scope>NUCLEOTIDE SEQUENCE [LARGE SCALE GENOMIC DNA]</scope>
    <source>
        <strain evidence="14">Nit1536</strain>
    </source>
</reference>
<evidence type="ECO:0000256" key="6">
    <source>
        <dbReference type="ARBA" id="ARBA00022777"/>
    </source>
</evidence>
<dbReference type="Pfam" id="PF08544">
    <property type="entry name" value="GHMP_kinases_C"/>
    <property type="match status" value="1"/>
</dbReference>
<feature type="active site" evidence="10">
    <location>
        <position position="8"/>
    </location>
</feature>
<dbReference type="Pfam" id="PF00288">
    <property type="entry name" value="GHMP_kinases_N"/>
    <property type="match status" value="1"/>
</dbReference>
<keyword evidence="4 10" id="KW-0808">Transferase</keyword>
<evidence type="ECO:0000313" key="14">
    <source>
        <dbReference type="Proteomes" id="UP001342418"/>
    </source>
</evidence>
<gene>
    <name evidence="10 13" type="primary">ispE</name>
    <name evidence="13" type="ORF">NTH_03217</name>
</gene>
<dbReference type="InterPro" id="IPR004424">
    <property type="entry name" value="IspE"/>
</dbReference>
<comment type="function">
    <text evidence="10">Catalyzes the phosphorylation of the position 2 hydroxy group of 4-diphosphocytidyl-2C-methyl-D-erythritol.</text>
</comment>
<dbReference type="SUPFAM" id="SSF54211">
    <property type="entry name" value="Ribosomal protein S5 domain 2-like"/>
    <property type="match status" value="1"/>
</dbReference>
<dbReference type="RefSeq" id="WP_338530942.1">
    <property type="nucleotide sequence ID" value="NZ_CP030941.1"/>
</dbReference>
<dbReference type="Gene3D" id="3.30.70.890">
    <property type="entry name" value="GHMP kinase, C-terminal domain"/>
    <property type="match status" value="1"/>
</dbReference>